<name>A0A2I8B2R2_9PAPI</name>
<dbReference type="InterPro" id="IPR014000">
    <property type="entry name" value="PPV_DNA_helicase_E1_N"/>
</dbReference>
<dbReference type="Pfam" id="PF00519">
    <property type="entry name" value="PPV_E1_C"/>
    <property type="match status" value="1"/>
</dbReference>
<comment type="catalytic activity">
    <reaction evidence="12 15">
        <text>Couples ATP hydrolysis with the unwinding of duplex DNA by translocating in the 3'-5' direction.</text>
        <dbReference type="EC" id="5.6.2.4"/>
    </reaction>
</comment>
<dbReference type="Proteomes" id="UP000241730">
    <property type="component" value="Segment"/>
</dbReference>
<dbReference type="SUPFAM" id="SSF55464">
    <property type="entry name" value="Origin of replication-binding domain, RBD-like"/>
    <property type="match status" value="1"/>
</dbReference>
<keyword evidence="15" id="KW-0832">Ubl conjugation</keyword>
<gene>
    <name evidence="15" type="primary">E1</name>
</gene>
<dbReference type="GO" id="GO:0003677">
    <property type="term" value="F:DNA binding"/>
    <property type="evidence" value="ECO:0007669"/>
    <property type="project" value="UniProtKB-UniRule"/>
</dbReference>
<proteinExistence type="inferred from homology"/>
<keyword evidence="7 15" id="KW-0378">Hydrolase</keyword>
<evidence type="ECO:0000256" key="16">
    <source>
        <dbReference type="PIRNR" id="PIRNR003383"/>
    </source>
</evidence>
<evidence type="ECO:0000256" key="12">
    <source>
        <dbReference type="ARBA" id="ARBA00034617"/>
    </source>
</evidence>
<dbReference type="InterPro" id="IPR016393">
    <property type="entry name" value="Rep_E1_papillomaV"/>
</dbReference>
<dbReference type="PROSITE" id="PS51206">
    <property type="entry name" value="SF3_HELICASE_1"/>
    <property type="match status" value="1"/>
</dbReference>
<evidence type="ECO:0000256" key="9">
    <source>
        <dbReference type="ARBA" id="ARBA00022840"/>
    </source>
</evidence>
<keyword evidence="2 15" id="KW-0244">Early protein</keyword>
<dbReference type="GO" id="GO:0005524">
    <property type="term" value="F:ATP binding"/>
    <property type="evidence" value="ECO:0007669"/>
    <property type="project" value="UniProtKB-UniRule"/>
</dbReference>
<comment type="function">
    <text evidence="14 15">ATP-dependent DNA 3'-5' helicase required for initiation of viral DNA replication. It forms a complex with the viral E2 protein. The E1-E2 complex binds to the replication origin which contains binding sites for both proteins. During the initial step, a dimer of E1 interacts with a dimer of protein E2 leading to a complex that binds the viral origin of replication with high specificity. Then, a second dimer of E1 displaces the E2 dimer in an ATP-dependent manner to form the E1 tetramer. Following this, two E1 monomers are added to each half of the site, which results in the formation of two E1 trimers on the viral ori. Subsequently, two hexamers will be created. The double hexamer acts as a bi-directional helicase machinery and unwinds the viral DNA and then recruits the host DNA polymerase to start replication.</text>
</comment>
<dbReference type="InterPro" id="IPR001177">
    <property type="entry name" value="PPV_DNA_helicase_E1_C"/>
</dbReference>
<evidence type="ECO:0000256" key="8">
    <source>
        <dbReference type="ARBA" id="ARBA00022806"/>
    </source>
</evidence>
<dbReference type="InterPro" id="IPR046935">
    <property type="entry name" value="PPV_E1_DBD_sf"/>
</dbReference>
<evidence type="ECO:0000256" key="14">
    <source>
        <dbReference type="ARBA" id="ARBA00093297"/>
    </source>
</evidence>
<comment type="similarity">
    <text evidence="15 16">Belongs to the papillomaviridae E1 protein family.</text>
</comment>
<feature type="binding site" evidence="15">
    <location>
        <begin position="456"/>
        <end position="463"/>
    </location>
    <ligand>
        <name>ATP</name>
        <dbReference type="ChEBI" id="CHEBI:30616"/>
    </ligand>
</feature>
<dbReference type="Pfam" id="PF20450">
    <property type="entry name" value="PPV_E1_DBD"/>
    <property type="match status" value="1"/>
</dbReference>
<dbReference type="GO" id="GO:0016887">
    <property type="term" value="F:ATP hydrolysis activity"/>
    <property type="evidence" value="ECO:0007669"/>
    <property type="project" value="RHEA"/>
</dbReference>
<dbReference type="InterPro" id="IPR014015">
    <property type="entry name" value="Helicase_SF3_DNA-vir"/>
</dbReference>
<dbReference type="InterPro" id="IPR037102">
    <property type="entry name" value="Znf_lg_T-Ag_D1_dom_sf"/>
</dbReference>
<feature type="modified residue" description="Phosphoserine; by host" evidence="15">
    <location>
        <position position="83"/>
    </location>
</feature>
<dbReference type="SUPFAM" id="SSF52540">
    <property type="entry name" value="P-loop containing nucleoside triphosphate hydrolases"/>
    <property type="match status" value="1"/>
</dbReference>
<dbReference type="EMBL" id="MG571095">
    <property type="protein sequence ID" value="AUT11925.1"/>
    <property type="molecule type" value="Genomic_DNA"/>
</dbReference>
<evidence type="ECO:0000313" key="18">
    <source>
        <dbReference type="EMBL" id="AUT11925.1"/>
    </source>
</evidence>
<comment type="caution">
    <text evidence="15">Lacks conserved residue(s) required for the propagation of feature annotation.</text>
</comment>
<feature type="cross-link" description="Glycyl lysine isopeptide (Lys-Gly) (interchain with G-Cter in SUMO)" evidence="15">
    <location>
        <position position="537"/>
    </location>
</feature>
<evidence type="ECO:0000256" key="10">
    <source>
        <dbReference type="ARBA" id="ARBA00023125"/>
    </source>
</evidence>
<evidence type="ECO:0000256" key="2">
    <source>
        <dbReference type="ARBA" id="ARBA00022518"/>
    </source>
</evidence>
<sequence>MADEGTDSTDPLESYSGEWFIVNEADCEDGDISEVESLSSGTISDLVDDAEVEQGNSLALFQQQQTQEDERQLLDLKRKHFQSPEEKALGELSPRLTAISISPSKPRARKRLFAGTAEDSGVEISIQNETTGSYEEESQVDGVAFVSRGDEDVGVEGGGRAEDPTAAGGLAAELLKLNNRRVTLLAKFKACVGVGYGELTRTFKSDRTCYTDWVCAIYGVSGPLCESFKTLLPSHCLYMHCTVYPMDRWGYLVLTLCSFKASKCRDTVVKLMRGLLDVSDIQVMAEPPKVRSTPAALFWYKTSMASSTVSHGTYPDWLSRQTMISHQTADATKFDFSKMVQWAYDHDMAQECQIAYEYARLADVDDNAAAWLSTNNQAKYVKDCARMVGYYKRAEMQNMSISNWIHRRASRVTGEGDWKPVVCFLRYQHVEYAGFVQALRCFLKGTPKKNCLLFYGPPNTGKSLFCMSLISFLGGKVISFVNSKSHFWLQPLADAKVALLDDATKPCFDYFDTYMRNALDGNPVSLDCKHKAPVQLKCPPLLVTSNVDISLDDRWRYLYNRMRCIKFPSEFPFNEDGTPTFALNDANWKAFFGRLWSQLDLSDQEDEGDDGDIEQAFRCVARRAPESL</sequence>
<dbReference type="PIRSF" id="PIRSF003383">
    <property type="entry name" value="Rep_E1_papillomaV"/>
    <property type="match status" value="1"/>
</dbReference>
<comment type="PTM">
    <text evidence="15">Phosphorylated.</text>
</comment>
<dbReference type="InterPro" id="IPR027417">
    <property type="entry name" value="P-loop_NTPase"/>
</dbReference>
<feature type="short sequence motif" description="Nuclear export signal" evidence="15">
    <location>
        <begin position="92"/>
        <end position="101"/>
    </location>
</feature>
<comment type="PTM">
    <text evidence="15">Sumoylated.</text>
</comment>
<dbReference type="EC" id="5.6.2.4" evidence="15 16"/>
<evidence type="ECO:0000256" key="1">
    <source>
        <dbReference type="ARBA" id="ARBA00004147"/>
    </source>
</evidence>
<feature type="domain" description="SF3 helicase" evidence="17">
    <location>
        <begin position="430"/>
        <end position="580"/>
    </location>
</feature>
<keyword evidence="6 15" id="KW-0547">Nucleotide-binding</keyword>
<evidence type="ECO:0000256" key="5">
    <source>
        <dbReference type="ARBA" id="ARBA00022705"/>
    </source>
</evidence>
<dbReference type="Gene3D" id="3.40.50.300">
    <property type="entry name" value="P-loop containing nucleotide triphosphate hydrolases"/>
    <property type="match status" value="1"/>
</dbReference>
<evidence type="ECO:0000259" key="17">
    <source>
        <dbReference type="PROSITE" id="PS51206"/>
    </source>
</evidence>
<dbReference type="OrthoDB" id="4795at10239"/>
<evidence type="ECO:0000256" key="15">
    <source>
        <dbReference type="HAMAP-Rule" id="MF_04000"/>
    </source>
</evidence>
<keyword evidence="15" id="KW-1017">Isopeptide bond</keyword>
<dbReference type="GO" id="GO:0042025">
    <property type="term" value="C:host cell nucleus"/>
    <property type="evidence" value="ECO:0007669"/>
    <property type="project" value="UniProtKB-SubCell"/>
</dbReference>
<dbReference type="Gene3D" id="3.40.1310.10">
    <property type="match status" value="1"/>
</dbReference>
<feature type="short sequence motif" description="Nuclear localization signal" evidence="15">
    <location>
        <begin position="77"/>
        <end position="79"/>
    </location>
</feature>
<comment type="subunit">
    <text evidence="15">Can form hexamers. Interacts with E2 protein; this interaction increases E1 DNA binding specificity. Interacts with host DNA polymerase subunit POLA2. Interacts with host single stranded DNA-binding protein RPA1. Interacts with host TOP1; this interaction stimulates the enzymatic activity of TOP1.</text>
</comment>
<dbReference type="Pfam" id="PF00524">
    <property type="entry name" value="PPV_E1_N"/>
    <property type="match status" value="1"/>
</dbReference>
<evidence type="ECO:0000256" key="6">
    <source>
        <dbReference type="ARBA" id="ARBA00022741"/>
    </source>
</evidence>
<accession>A0A2I8B2R2</accession>
<evidence type="ECO:0000313" key="19">
    <source>
        <dbReference type="Proteomes" id="UP000241730"/>
    </source>
</evidence>
<keyword evidence="3 15" id="KW-0597">Phosphoprotein</keyword>
<comment type="catalytic activity">
    <reaction evidence="13 15 16">
        <text>ATP + H2O = ADP + phosphate + H(+)</text>
        <dbReference type="Rhea" id="RHEA:13065"/>
        <dbReference type="ChEBI" id="CHEBI:15377"/>
        <dbReference type="ChEBI" id="CHEBI:15378"/>
        <dbReference type="ChEBI" id="CHEBI:30616"/>
        <dbReference type="ChEBI" id="CHEBI:43474"/>
        <dbReference type="ChEBI" id="CHEBI:456216"/>
        <dbReference type="EC" id="5.6.2.4"/>
    </reaction>
</comment>
<dbReference type="GO" id="GO:0006260">
    <property type="term" value="P:DNA replication"/>
    <property type="evidence" value="ECO:0007669"/>
    <property type="project" value="UniProtKB-UniRule"/>
</dbReference>
<comment type="function">
    <text evidence="16">ATP-dependent DNA helicase required for initiation of viral DNA replication. It forms a complex with the viral E2 protein. The E1-E2 complex binds to the replication origin which contains binding sites for both proteins.</text>
</comment>
<evidence type="ECO:0000256" key="7">
    <source>
        <dbReference type="ARBA" id="ARBA00022801"/>
    </source>
</evidence>
<evidence type="ECO:0000256" key="3">
    <source>
        <dbReference type="ARBA" id="ARBA00022553"/>
    </source>
</evidence>
<evidence type="ECO:0000256" key="13">
    <source>
        <dbReference type="ARBA" id="ARBA00048988"/>
    </source>
</evidence>
<keyword evidence="5 15" id="KW-0235">DNA replication</keyword>
<reference evidence="18 19" key="1">
    <citation type="submission" date="2017-11" db="EMBL/GenBank/DDBJ databases">
        <title>Diverse papillomaviruses identified in Weddell seals breeding on Ross ice shelf, Antarctica.</title>
        <authorList>
            <person name="Smeele Z."/>
            <person name="Burns J."/>
            <person name="Kraberger S."/>
            <person name="Fontenele R.S."/>
            <person name="Waits K."/>
            <person name="Stainton D."/>
            <person name="Van Doorsaler K."/>
            <person name="Varsani A."/>
        </authorList>
    </citation>
    <scope>NUCLEOTIDE SEQUENCE [LARGE SCALE GENOMIC DNA]</scope>
    <source>
        <strain evidence="18">12091</strain>
    </source>
</reference>
<protein>
    <recommendedName>
        <fullName evidence="15 16">Replication protein E1</fullName>
        <ecNumber evidence="15 16">5.6.2.4</ecNumber>
    </recommendedName>
    <alternativeName>
        <fullName evidence="15">ATP-dependent helicase E1</fullName>
    </alternativeName>
    <alternativeName>
        <fullName evidence="15">DNA 3'-5' helicase E1</fullName>
    </alternativeName>
</protein>
<evidence type="ECO:0000256" key="4">
    <source>
        <dbReference type="ARBA" id="ARBA00022562"/>
    </source>
</evidence>
<keyword evidence="9 15" id="KW-0067">ATP-binding</keyword>
<evidence type="ECO:0000256" key="11">
    <source>
        <dbReference type="ARBA" id="ARBA00023235"/>
    </source>
</evidence>
<keyword evidence="10 15" id="KW-0238">DNA-binding</keyword>
<comment type="subcellular location">
    <subcellularLocation>
        <location evidence="1 15">Host nucleus</location>
    </subcellularLocation>
</comment>
<dbReference type="GO" id="GO:0043138">
    <property type="term" value="F:3'-5' DNA helicase activity"/>
    <property type="evidence" value="ECO:0007669"/>
    <property type="project" value="UniProtKB-UniRule"/>
</dbReference>
<keyword evidence="4 15" id="KW-1048">Host nucleus</keyword>
<dbReference type="InterPro" id="IPR046832">
    <property type="entry name" value="PPV_E1_DBD"/>
</dbReference>
<keyword evidence="11 15" id="KW-0413">Isomerase</keyword>
<keyword evidence="8 15" id="KW-0347">Helicase</keyword>
<organism evidence="18 19">
    <name type="scientific">Leptonychotes weddellii papillomavirus 4</name>
    <dbReference type="NCBI Taxonomy" id="2077305"/>
    <lineage>
        <taxon>Viruses</taxon>
        <taxon>Monodnaviria</taxon>
        <taxon>Shotokuvirae</taxon>
        <taxon>Cossaviricota</taxon>
        <taxon>Papovaviricetes</taxon>
        <taxon>Zurhausenvirales</taxon>
        <taxon>Papillomaviridae</taxon>
    </lineage>
</organism>
<dbReference type="HAMAP" id="MF_04000">
    <property type="entry name" value="PPV_E1"/>
    <property type="match status" value="1"/>
</dbReference>
<dbReference type="Gene3D" id="1.10.10.510">
    <property type="entry name" value="Zinc finger, large T-antigen D1 domain"/>
    <property type="match status" value="1"/>
</dbReference>
<feature type="modified residue" description="Phosphoserine; by host" evidence="15">
    <location>
        <position position="93"/>
    </location>
</feature>